<dbReference type="GO" id="GO:0016020">
    <property type="term" value="C:membrane"/>
    <property type="evidence" value="ECO:0007669"/>
    <property type="project" value="TreeGrafter"/>
</dbReference>
<proteinExistence type="inferred from homology"/>
<dbReference type="PANTHER" id="PTHR44196">
    <property type="entry name" value="DEHYDROGENASE/REDUCTASE SDR FAMILY MEMBER 7B"/>
    <property type="match status" value="1"/>
</dbReference>
<dbReference type="AlphaFoldDB" id="A0A1V9FC39"/>
<evidence type="ECO:0000313" key="4">
    <source>
        <dbReference type="EMBL" id="OQP55841.1"/>
    </source>
</evidence>
<dbReference type="PROSITE" id="PS00061">
    <property type="entry name" value="ADH_SHORT"/>
    <property type="match status" value="1"/>
</dbReference>
<evidence type="ECO:0008006" key="6">
    <source>
        <dbReference type="Google" id="ProtNLM"/>
    </source>
</evidence>
<dbReference type="PANTHER" id="PTHR44196:SF1">
    <property type="entry name" value="DEHYDROGENASE_REDUCTASE SDR FAMILY MEMBER 7B"/>
    <property type="match status" value="1"/>
</dbReference>
<dbReference type="Gene3D" id="3.40.50.720">
    <property type="entry name" value="NAD(P)-binding Rossmann-like Domain"/>
    <property type="match status" value="1"/>
</dbReference>
<dbReference type="STRING" id="354355.SAMN05660816_06590"/>
<comment type="similarity">
    <text evidence="1 3">Belongs to the short-chain dehydrogenases/reductases (SDR) family.</text>
</comment>
<dbReference type="RefSeq" id="WP_081197040.1">
    <property type="nucleotide sequence ID" value="NZ_FOCZ01000022.1"/>
</dbReference>
<dbReference type="PRINTS" id="PR00080">
    <property type="entry name" value="SDRFAMILY"/>
</dbReference>
<dbReference type="Proteomes" id="UP000192610">
    <property type="component" value="Unassembled WGS sequence"/>
</dbReference>
<protein>
    <recommendedName>
        <fullName evidence="6">Short-chain dehydrogenase</fullName>
    </recommendedName>
</protein>
<sequence>MNIQNKTILVTGGGAGIGFAIAKKLSGNGNSLILAGRRENVLKEAVAQLPNATYIVTDVTKDADVDNLVKQVKAKFGGLDILVNNAGTGFYYQLDSDAGKAYENARLEIELNYLSVVNLTERFLPFLKASKDAAIINVESIVSYLPAISLPTYSATKAALHSYALALRLTLEQSNPHIKVFEVFPPYVDTDLTKGIEAEKITAEEVAQDLYNALQKNEYAVRNGITKDVYVAYRQSPEDFLKVFNQIEA</sequence>
<keyword evidence="5" id="KW-1185">Reference proteome</keyword>
<dbReference type="PRINTS" id="PR00081">
    <property type="entry name" value="GDHRDH"/>
</dbReference>
<accession>A0A1V9FC39</accession>
<evidence type="ECO:0000313" key="5">
    <source>
        <dbReference type="Proteomes" id="UP000192610"/>
    </source>
</evidence>
<reference evidence="5" key="1">
    <citation type="submission" date="2016-04" db="EMBL/GenBank/DDBJ databases">
        <authorList>
            <person name="Chen L."/>
            <person name="Zhuang W."/>
            <person name="Wang G."/>
        </authorList>
    </citation>
    <scope>NUCLEOTIDE SEQUENCE [LARGE SCALE GENOMIC DNA]</scope>
    <source>
        <strain evidence="5">17621</strain>
    </source>
</reference>
<evidence type="ECO:0000256" key="1">
    <source>
        <dbReference type="ARBA" id="ARBA00006484"/>
    </source>
</evidence>
<dbReference type="InterPro" id="IPR020904">
    <property type="entry name" value="Sc_DH/Rdtase_CS"/>
</dbReference>
<name>A0A1V9FC39_9BACT</name>
<dbReference type="OrthoDB" id="9810734at2"/>
<dbReference type="SUPFAM" id="SSF51735">
    <property type="entry name" value="NAD(P)-binding Rossmann-fold domains"/>
    <property type="match status" value="1"/>
</dbReference>
<evidence type="ECO:0000256" key="2">
    <source>
        <dbReference type="ARBA" id="ARBA00023002"/>
    </source>
</evidence>
<dbReference type="EMBL" id="LVXG01000002">
    <property type="protein sequence ID" value="OQP55841.1"/>
    <property type="molecule type" value="Genomic_DNA"/>
</dbReference>
<evidence type="ECO:0000256" key="3">
    <source>
        <dbReference type="RuleBase" id="RU000363"/>
    </source>
</evidence>
<organism evidence="4 5">
    <name type="scientific">Niastella yeongjuensis</name>
    <dbReference type="NCBI Taxonomy" id="354355"/>
    <lineage>
        <taxon>Bacteria</taxon>
        <taxon>Pseudomonadati</taxon>
        <taxon>Bacteroidota</taxon>
        <taxon>Chitinophagia</taxon>
        <taxon>Chitinophagales</taxon>
        <taxon>Chitinophagaceae</taxon>
        <taxon>Niastella</taxon>
    </lineage>
</organism>
<dbReference type="Pfam" id="PF00106">
    <property type="entry name" value="adh_short"/>
    <property type="match status" value="1"/>
</dbReference>
<dbReference type="InterPro" id="IPR002347">
    <property type="entry name" value="SDR_fam"/>
</dbReference>
<dbReference type="GO" id="GO:0016491">
    <property type="term" value="F:oxidoreductase activity"/>
    <property type="evidence" value="ECO:0007669"/>
    <property type="project" value="UniProtKB-KW"/>
</dbReference>
<keyword evidence="2" id="KW-0560">Oxidoreductase</keyword>
<comment type="caution">
    <text evidence="4">The sequence shown here is derived from an EMBL/GenBank/DDBJ whole genome shotgun (WGS) entry which is preliminary data.</text>
</comment>
<dbReference type="InterPro" id="IPR036291">
    <property type="entry name" value="NAD(P)-bd_dom_sf"/>
</dbReference>
<gene>
    <name evidence="4" type="ORF">A4H97_19785</name>
</gene>